<evidence type="ECO:0000256" key="9">
    <source>
        <dbReference type="ARBA" id="ARBA00023136"/>
    </source>
</evidence>
<keyword evidence="12" id="KW-1185">Reference proteome</keyword>
<organism evidence="11 12">
    <name type="scientific">Paenisporosarcina antarctica</name>
    <dbReference type="NCBI Taxonomy" id="417367"/>
    <lineage>
        <taxon>Bacteria</taxon>
        <taxon>Bacillati</taxon>
        <taxon>Bacillota</taxon>
        <taxon>Bacilli</taxon>
        <taxon>Bacillales</taxon>
        <taxon>Caryophanaceae</taxon>
        <taxon>Paenisporosarcina</taxon>
    </lineage>
</organism>
<evidence type="ECO:0000256" key="2">
    <source>
        <dbReference type="ARBA" id="ARBA00022448"/>
    </source>
</evidence>
<dbReference type="CDD" id="cd03214">
    <property type="entry name" value="ABC_Iron-Siderophores_B12_Hemin"/>
    <property type="match status" value="1"/>
</dbReference>
<dbReference type="GO" id="GO:0016887">
    <property type="term" value="F:ATP hydrolysis activity"/>
    <property type="evidence" value="ECO:0007669"/>
    <property type="project" value="InterPro"/>
</dbReference>
<dbReference type="PANTHER" id="PTHR42771:SF2">
    <property type="entry name" value="IRON(3+)-HYDROXAMATE IMPORT ATP-BINDING PROTEIN FHUC"/>
    <property type="match status" value="1"/>
</dbReference>
<dbReference type="InterPro" id="IPR027417">
    <property type="entry name" value="P-loop_NTPase"/>
</dbReference>
<feature type="domain" description="ABC transporter" evidence="10">
    <location>
        <begin position="6"/>
        <end position="242"/>
    </location>
</feature>
<dbReference type="OrthoDB" id="9787851at2"/>
<accession>A0A4P6ZUT2</accession>
<evidence type="ECO:0000313" key="11">
    <source>
        <dbReference type="EMBL" id="QBP39854.1"/>
    </source>
</evidence>
<dbReference type="InterPro" id="IPR003439">
    <property type="entry name" value="ABC_transporter-like_ATP-bd"/>
</dbReference>
<keyword evidence="7" id="KW-0408">Iron</keyword>
<dbReference type="GO" id="GO:0006826">
    <property type="term" value="P:iron ion transport"/>
    <property type="evidence" value="ECO:0007669"/>
    <property type="project" value="UniProtKB-KW"/>
</dbReference>
<dbReference type="RefSeq" id="WP_134208244.1">
    <property type="nucleotide sequence ID" value="NZ_CP038015.1"/>
</dbReference>
<dbReference type="KEGG" id="panc:E2636_01195"/>
<evidence type="ECO:0000256" key="5">
    <source>
        <dbReference type="ARBA" id="ARBA00022741"/>
    </source>
</evidence>
<evidence type="ECO:0000256" key="4">
    <source>
        <dbReference type="ARBA" id="ARBA00022496"/>
    </source>
</evidence>
<evidence type="ECO:0000256" key="6">
    <source>
        <dbReference type="ARBA" id="ARBA00022840"/>
    </source>
</evidence>
<keyword evidence="5" id="KW-0547">Nucleotide-binding</keyword>
<evidence type="ECO:0000256" key="8">
    <source>
        <dbReference type="ARBA" id="ARBA00023065"/>
    </source>
</evidence>
<dbReference type="AlphaFoldDB" id="A0A4P6ZUT2"/>
<evidence type="ECO:0000313" key="12">
    <source>
        <dbReference type="Proteomes" id="UP000294292"/>
    </source>
</evidence>
<dbReference type="Gene3D" id="3.40.50.300">
    <property type="entry name" value="P-loop containing nucleotide triphosphate hydrolases"/>
    <property type="match status" value="1"/>
</dbReference>
<keyword evidence="6 11" id="KW-0067">ATP-binding</keyword>
<evidence type="ECO:0000256" key="7">
    <source>
        <dbReference type="ARBA" id="ARBA00023004"/>
    </source>
</evidence>
<evidence type="ECO:0000256" key="3">
    <source>
        <dbReference type="ARBA" id="ARBA00022475"/>
    </source>
</evidence>
<dbReference type="InterPro" id="IPR003593">
    <property type="entry name" value="AAA+_ATPase"/>
</dbReference>
<dbReference type="PROSITE" id="PS50893">
    <property type="entry name" value="ABC_TRANSPORTER_2"/>
    <property type="match status" value="1"/>
</dbReference>
<name>A0A4P6ZUT2_9BACL</name>
<dbReference type="Proteomes" id="UP000294292">
    <property type="component" value="Chromosome"/>
</dbReference>
<protein>
    <submittedName>
        <fullName evidence="11">ABC transporter ATP-binding protein</fullName>
    </submittedName>
</protein>
<dbReference type="SMART" id="SM00382">
    <property type="entry name" value="AAA"/>
    <property type="match status" value="1"/>
</dbReference>
<dbReference type="InterPro" id="IPR051535">
    <property type="entry name" value="Siderophore_ABC-ATPase"/>
</dbReference>
<sequence length="275" mass="30992">MSEIQINIKNLSLAYGDTTIIDSLNLAIPKGKITVFIGRNGCGKSTLLQAMGRLIKPRTGSVFLDDRDILKMDSKEVAKELSILPQSPIAPEGVTVEQLVKQGRYPYQSTFKQWTQEDETTVNHALTVTNMEELQNKHVNELSGGQRQRAWIALNLTQNTDTLLLDEPTTYLDLSHQIEILDLLYEMNRKDNRTIVMVLHDINLASRYADHLVAIKDQKVFIQGVPEAIITSENIERIYGLKCRIGFDSKFGTPICYPEGKGRNIKTNNGIYELA</sequence>
<comment type="subcellular location">
    <subcellularLocation>
        <location evidence="1">Cell membrane</location>
        <topology evidence="1">Peripheral membrane protein</topology>
    </subcellularLocation>
</comment>
<keyword evidence="4" id="KW-0410">Iron transport</keyword>
<evidence type="ECO:0000259" key="10">
    <source>
        <dbReference type="PROSITE" id="PS50893"/>
    </source>
</evidence>
<keyword evidence="8" id="KW-0406">Ion transport</keyword>
<keyword evidence="3" id="KW-1003">Cell membrane</keyword>
<dbReference type="GO" id="GO:0005886">
    <property type="term" value="C:plasma membrane"/>
    <property type="evidence" value="ECO:0007669"/>
    <property type="project" value="UniProtKB-SubCell"/>
</dbReference>
<dbReference type="SUPFAM" id="SSF52540">
    <property type="entry name" value="P-loop containing nucleoside triphosphate hydrolases"/>
    <property type="match status" value="1"/>
</dbReference>
<proteinExistence type="predicted"/>
<dbReference type="PROSITE" id="PS00211">
    <property type="entry name" value="ABC_TRANSPORTER_1"/>
    <property type="match status" value="1"/>
</dbReference>
<reference evidence="11 12" key="1">
    <citation type="submission" date="2019-03" db="EMBL/GenBank/DDBJ databases">
        <title>Complete genome sequence of Paenisporosarcina antarctica CGMCC 1.6503T.</title>
        <authorList>
            <person name="Rong J.-C."/>
            <person name="Chi N.-Y."/>
            <person name="Zhang Q.-F."/>
        </authorList>
    </citation>
    <scope>NUCLEOTIDE SEQUENCE [LARGE SCALE GENOMIC DNA]</scope>
    <source>
        <strain evidence="11 12">CGMCC 1.6503</strain>
    </source>
</reference>
<dbReference type="InterPro" id="IPR017871">
    <property type="entry name" value="ABC_transporter-like_CS"/>
</dbReference>
<evidence type="ECO:0000256" key="1">
    <source>
        <dbReference type="ARBA" id="ARBA00004202"/>
    </source>
</evidence>
<dbReference type="EMBL" id="CP038015">
    <property type="protein sequence ID" value="QBP39854.1"/>
    <property type="molecule type" value="Genomic_DNA"/>
</dbReference>
<dbReference type="Pfam" id="PF00005">
    <property type="entry name" value="ABC_tran"/>
    <property type="match status" value="1"/>
</dbReference>
<gene>
    <name evidence="11" type="ORF">E2636_01195</name>
</gene>
<dbReference type="FunFam" id="3.40.50.300:FF:000134">
    <property type="entry name" value="Iron-enterobactin ABC transporter ATP-binding protein"/>
    <property type="match status" value="1"/>
</dbReference>
<dbReference type="GO" id="GO:0005524">
    <property type="term" value="F:ATP binding"/>
    <property type="evidence" value="ECO:0007669"/>
    <property type="project" value="UniProtKB-KW"/>
</dbReference>
<dbReference type="PANTHER" id="PTHR42771">
    <property type="entry name" value="IRON(3+)-HYDROXAMATE IMPORT ATP-BINDING PROTEIN FHUC"/>
    <property type="match status" value="1"/>
</dbReference>
<keyword evidence="2" id="KW-0813">Transport</keyword>
<keyword evidence="9" id="KW-0472">Membrane</keyword>